<evidence type="ECO:0000256" key="4">
    <source>
        <dbReference type="ARBA" id="ARBA00012483"/>
    </source>
</evidence>
<evidence type="ECO:0000256" key="10">
    <source>
        <dbReference type="ARBA" id="ARBA00022833"/>
    </source>
</evidence>
<dbReference type="GO" id="GO:0016020">
    <property type="term" value="C:membrane"/>
    <property type="evidence" value="ECO:0007669"/>
    <property type="project" value="UniProtKB-SubCell"/>
</dbReference>
<evidence type="ECO:0000256" key="8">
    <source>
        <dbReference type="ARBA" id="ARBA00022771"/>
    </source>
</evidence>
<dbReference type="SMART" id="SM00184">
    <property type="entry name" value="RING"/>
    <property type="match status" value="1"/>
</dbReference>
<evidence type="ECO:0000256" key="6">
    <source>
        <dbReference type="ARBA" id="ARBA00022692"/>
    </source>
</evidence>
<keyword evidence="8 14" id="KW-0863">Zinc-finger</keyword>
<dbReference type="FunFam" id="3.30.40.10:FF:000187">
    <property type="entry name" value="E3 ubiquitin-protein ligase ATL6"/>
    <property type="match status" value="1"/>
</dbReference>
<evidence type="ECO:0000256" key="15">
    <source>
        <dbReference type="SAM" id="MobiDB-lite"/>
    </source>
</evidence>
<keyword evidence="5" id="KW-0808">Transferase</keyword>
<evidence type="ECO:0000256" key="2">
    <source>
        <dbReference type="ARBA" id="ARBA00004167"/>
    </source>
</evidence>
<keyword evidence="12 16" id="KW-0472">Membrane</keyword>
<evidence type="ECO:0000313" key="19">
    <source>
        <dbReference type="Proteomes" id="UP000325081"/>
    </source>
</evidence>
<evidence type="ECO:0000256" key="9">
    <source>
        <dbReference type="ARBA" id="ARBA00022786"/>
    </source>
</evidence>
<comment type="catalytic activity">
    <reaction evidence="1">
        <text>S-ubiquitinyl-[E2 ubiquitin-conjugating enzyme]-L-cysteine + [acceptor protein]-L-lysine = [E2 ubiquitin-conjugating enzyme]-L-cysteine + N(6)-ubiquitinyl-[acceptor protein]-L-lysine.</text>
        <dbReference type="EC" id="2.3.2.27"/>
    </reaction>
</comment>
<comment type="caution">
    <text evidence="18">The sequence shown here is derived from an EMBL/GenBank/DDBJ whole genome shotgun (WGS) entry which is preliminary data.</text>
</comment>
<gene>
    <name evidence="18" type="ORF">STAS_00466</name>
</gene>
<reference evidence="19" key="1">
    <citation type="journal article" date="2019" name="Curr. Biol.">
        <title>Genome Sequence of Striga asiatica Provides Insight into the Evolution of Plant Parasitism.</title>
        <authorList>
            <person name="Yoshida S."/>
            <person name="Kim S."/>
            <person name="Wafula E.K."/>
            <person name="Tanskanen J."/>
            <person name="Kim Y.M."/>
            <person name="Honaas L."/>
            <person name="Yang Z."/>
            <person name="Spallek T."/>
            <person name="Conn C.E."/>
            <person name="Ichihashi Y."/>
            <person name="Cheong K."/>
            <person name="Cui S."/>
            <person name="Der J.P."/>
            <person name="Gundlach H."/>
            <person name="Jiao Y."/>
            <person name="Hori C."/>
            <person name="Ishida J.K."/>
            <person name="Kasahara H."/>
            <person name="Kiba T."/>
            <person name="Kim M.S."/>
            <person name="Koo N."/>
            <person name="Laohavisit A."/>
            <person name="Lee Y.H."/>
            <person name="Lumba S."/>
            <person name="McCourt P."/>
            <person name="Mortimer J.C."/>
            <person name="Mutuku J.M."/>
            <person name="Nomura T."/>
            <person name="Sasaki-Sekimoto Y."/>
            <person name="Seto Y."/>
            <person name="Wang Y."/>
            <person name="Wakatake T."/>
            <person name="Sakakibara H."/>
            <person name="Demura T."/>
            <person name="Yamaguchi S."/>
            <person name="Yoneyama K."/>
            <person name="Manabe R.I."/>
            <person name="Nelson D.C."/>
            <person name="Schulman A.H."/>
            <person name="Timko M.P."/>
            <person name="dePamphilis C.W."/>
            <person name="Choi D."/>
            <person name="Shirasu K."/>
        </authorList>
    </citation>
    <scope>NUCLEOTIDE SEQUENCE [LARGE SCALE GENOMIC DNA]</scope>
    <source>
        <strain evidence="19">cv. UVA1</strain>
    </source>
</reference>
<dbReference type="InterPro" id="IPR013083">
    <property type="entry name" value="Znf_RING/FYVE/PHD"/>
</dbReference>
<protein>
    <recommendedName>
        <fullName evidence="4">RING-type E3 ubiquitin transferase</fullName>
        <ecNumber evidence="4">2.3.2.27</ecNumber>
    </recommendedName>
</protein>
<keyword evidence="9" id="KW-0833">Ubl conjugation pathway</keyword>
<evidence type="ECO:0000256" key="5">
    <source>
        <dbReference type="ARBA" id="ARBA00022679"/>
    </source>
</evidence>
<keyword evidence="7" id="KW-0479">Metal-binding</keyword>
<dbReference type="PANTHER" id="PTHR46913">
    <property type="entry name" value="RING-H2 FINGER PROTEIN ATL16"/>
    <property type="match status" value="1"/>
</dbReference>
<feature type="domain" description="RING-type" evidence="17">
    <location>
        <begin position="123"/>
        <end position="165"/>
    </location>
</feature>
<comment type="similarity">
    <text evidence="13">Belongs to the RING-type zinc finger family. ATL subfamily.</text>
</comment>
<feature type="transmembrane region" description="Helical" evidence="16">
    <location>
        <begin position="36"/>
        <end position="59"/>
    </location>
</feature>
<dbReference type="GO" id="GO:0008270">
    <property type="term" value="F:zinc ion binding"/>
    <property type="evidence" value="ECO:0007669"/>
    <property type="project" value="UniProtKB-KW"/>
</dbReference>
<evidence type="ECO:0000256" key="3">
    <source>
        <dbReference type="ARBA" id="ARBA00004906"/>
    </source>
</evidence>
<keyword evidence="10" id="KW-0862">Zinc</keyword>
<evidence type="ECO:0000256" key="13">
    <source>
        <dbReference type="ARBA" id="ARBA00024209"/>
    </source>
</evidence>
<dbReference type="Pfam" id="PF13639">
    <property type="entry name" value="zf-RING_2"/>
    <property type="match status" value="1"/>
</dbReference>
<dbReference type="PROSITE" id="PS50089">
    <property type="entry name" value="ZF_RING_2"/>
    <property type="match status" value="1"/>
</dbReference>
<feature type="region of interest" description="Disordered" evidence="15">
    <location>
        <begin position="269"/>
        <end position="290"/>
    </location>
</feature>
<sequence>MSTLQNLQSQSQPLPPISSHCSFSGQPPPPPPAGDFPMLAVAVLGITTTAFLLVAYYIFVTNCCFRFRWQPAPTFRRAPPATRESLTSPSPTWPNRGLDELLIRNIPTVRYTPHQLSINSSKCVVCLNEFQNQETLRVLPKCGHAFHLDCIDIWLVSSASCPLCRSAISGRNRYYRAGPETIVAPTSSPQDFNPDNDLLEIVIGSPQEGTNPQRKVIRGVSVMGDEGIDVRVNEPIRRSFSMDSATDPRVYLSIQEILREIERESGSRSRRSIFSFGGQGRGARSAVLPV</sequence>
<dbReference type="OrthoDB" id="8062037at2759"/>
<evidence type="ECO:0000256" key="16">
    <source>
        <dbReference type="SAM" id="Phobius"/>
    </source>
</evidence>
<comment type="pathway">
    <text evidence="3">Protein modification; protein ubiquitination.</text>
</comment>
<evidence type="ECO:0000256" key="14">
    <source>
        <dbReference type="PROSITE-ProRule" id="PRU00175"/>
    </source>
</evidence>
<dbReference type="SUPFAM" id="SSF57850">
    <property type="entry name" value="RING/U-box"/>
    <property type="match status" value="1"/>
</dbReference>
<evidence type="ECO:0000256" key="12">
    <source>
        <dbReference type="ARBA" id="ARBA00023136"/>
    </source>
</evidence>
<dbReference type="Gene3D" id="3.30.40.10">
    <property type="entry name" value="Zinc/RING finger domain, C3HC4 (zinc finger)"/>
    <property type="match status" value="1"/>
</dbReference>
<dbReference type="InterPro" id="IPR001841">
    <property type="entry name" value="Znf_RING"/>
</dbReference>
<accession>A0A5A7NWQ7</accession>
<evidence type="ECO:0000259" key="17">
    <source>
        <dbReference type="PROSITE" id="PS50089"/>
    </source>
</evidence>
<evidence type="ECO:0000256" key="7">
    <source>
        <dbReference type="ARBA" id="ARBA00022723"/>
    </source>
</evidence>
<organism evidence="18 19">
    <name type="scientific">Striga asiatica</name>
    <name type="common">Asiatic witchweed</name>
    <name type="synonym">Buchnera asiatica</name>
    <dbReference type="NCBI Taxonomy" id="4170"/>
    <lineage>
        <taxon>Eukaryota</taxon>
        <taxon>Viridiplantae</taxon>
        <taxon>Streptophyta</taxon>
        <taxon>Embryophyta</taxon>
        <taxon>Tracheophyta</taxon>
        <taxon>Spermatophyta</taxon>
        <taxon>Magnoliopsida</taxon>
        <taxon>eudicotyledons</taxon>
        <taxon>Gunneridae</taxon>
        <taxon>Pentapetalae</taxon>
        <taxon>asterids</taxon>
        <taxon>lamiids</taxon>
        <taxon>Lamiales</taxon>
        <taxon>Orobanchaceae</taxon>
        <taxon>Buchnereae</taxon>
        <taxon>Striga</taxon>
    </lineage>
</organism>
<evidence type="ECO:0000313" key="18">
    <source>
        <dbReference type="EMBL" id="GER24923.1"/>
    </source>
</evidence>
<feature type="region of interest" description="Disordered" evidence="15">
    <location>
        <begin position="1"/>
        <end position="29"/>
    </location>
</feature>
<keyword evidence="19" id="KW-1185">Reference proteome</keyword>
<name>A0A5A7NWQ7_STRAF</name>
<dbReference type="Proteomes" id="UP000325081">
    <property type="component" value="Unassembled WGS sequence"/>
</dbReference>
<dbReference type="InterPro" id="IPR044600">
    <property type="entry name" value="ATL1/ATL16-like"/>
</dbReference>
<evidence type="ECO:0000256" key="1">
    <source>
        <dbReference type="ARBA" id="ARBA00000900"/>
    </source>
</evidence>
<dbReference type="CDD" id="cd16461">
    <property type="entry name" value="RING-H2_EL5-like"/>
    <property type="match status" value="1"/>
</dbReference>
<keyword evidence="6 16" id="KW-0812">Transmembrane</keyword>
<dbReference type="PANTHER" id="PTHR46913:SF18">
    <property type="entry name" value="RING-TYPE E3 UBIQUITIN TRANSFERASE"/>
    <property type="match status" value="1"/>
</dbReference>
<feature type="compositionally biased region" description="Low complexity" evidence="15">
    <location>
        <begin position="1"/>
        <end position="12"/>
    </location>
</feature>
<dbReference type="EC" id="2.3.2.27" evidence="4"/>
<keyword evidence="11 16" id="KW-1133">Transmembrane helix</keyword>
<evidence type="ECO:0000256" key="11">
    <source>
        <dbReference type="ARBA" id="ARBA00022989"/>
    </source>
</evidence>
<dbReference type="GO" id="GO:0061630">
    <property type="term" value="F:ubiquitin protein ligase activity"/>
    <property type="evidence" value="ECO:0007669"/>
    <property type="project" value="UniProtKB-EC"/>
</dbReference>
<proteinExistence type="inferred from homology"/>
<dbReference type="EMBL" id="BKCP01000001">
    <property type="protein sequence ID" value="GER24923.1"/>
    <property type="molecule type" value="Genomic_DNA"/>
</dbReference>
<dbReference type="GO" id="GO:0016567">
    <property type="term" value="P:protein ubiquitination"/>
    <property type="evidence" value="ECO:0007669"/>
    <property type="project" value="InterPro"/>
</dbReference>
<comment type="subcellular location">
    <subcellularLocation>
        <location evidence="2">Membrane</location>
        <topology evidence="2">Single-pass membrane protein</topology>
    </subcellularLocation>
</comment>
<dbReference type="AlphaFoldDB" id="A0A5A7NWQ7"/>